<proteinExistence type="predicted"/>
<dbReference type="Pfam" id="PF00057">
    <property type="entry name" value="Ldl_recept_a"/>
    <property type="match status" value="2"/>
</dbReference>
<feature type="disulfide bond" evidence="8">
    <location>
        <begin position="458"/>
        <end position="473"/>
    </location>
</feature>
<feature type="disulfide bond" evidence="8">
    <location>
        <begin position="107"/>
        <end position="119"/>
    </location>
</feature>
<dbReference type="Gene3D" id="1.20.1070.10">
    <property type="entry name" value="Rhodopsin 7-helix transmembrane proteins"/>
    <property type="match status" value="1"/>
</dbReference>
<dbReference type="SUPFAM" id="SSF56112">
    <property type="entry name" value="Protein kinase-like (PK-like)"/>
    <property type="match status" value="1"/>
</dbReference>
<feature type="disulfide bond" evidence="8">
    <location>
        <begin position="156"/>
        <end position="174"/>
    </location>
</feature>
<dbReference type="InterPro" id="IPR023415">
    <property type="entry name" value="LDLR_class-A_CS"/>
</dbReference>
<dbReference type="InterPro" id="IPR036055">
    <property type="entry name" value="LDL_receptor-like_sf"/>
</dbReference>
<evidence type="ECO:0000256" key="1">
    <source>
        <dbReference type="ARBA" id="ARBA00004167"/>
    </source>
</evidence>
<dbReference type="SUPFAM" id="SSF81321">
    <property type="entry name" value="Family A G protein-coupled receptor-like"/>
    <property type="match status" value="1"/>
</dbReference>
<dbReference type="GO" id="GO:0016192">
    <property type="term" value="P:vesicle-mediated transport"/>
    <property type="evidence" value="ECO:0007669"/>
    <property type="project" value="UniProtKB-ARBA"/>
</dbReference>
<dbReference type="Pfam" id="PF00001">
    <property type="entry name" value="7tm_1"/>
    <property type="match status" value="1"/>
</dbReference>
<dbReference type="SMART" id="SM00192">
    <property type="entry name" value="LDLa"/>
    <property type="match status" value="5"/>
</dbReference>
<feature type="disulfide bond" evidence="8">
    <location>
        <begin position="87"/>
        <end position="102"/>
    </location>
</feature>
<dbReference type="CDD" id="cd00112">
    <property type="entry name" value="LDLa"/>
    <property type="match status" value="5"/>
</dbReference>
<feature type="disulfide bond" evidence="8">
    <location>
        <begin position="114"/>
        <end position="132"/>
    </location>
</feature>
<dbReference type="PROSITE" id="PS50068">
    <property type="entry name" value="LDLRA_2"/>
    <property type="match status" value="4"/>
</dbReference>
<feature type="disulfide bond" evidence="8">
    <location>
        <begin position="446"/>
        <end position="464"/>
    </location>
</feature>
<dbReference type="SUPFAM" id="SSF57424">
    <property type="entry name" value="LDL receptor-like module"/>
    <property type="match status" value="5"/>
</dbReference>
<comment type="subcellular location">
    <subcellularLocation>
        <location evidence="2">Endomembrane system</location>
    </subcellularLocation>
    <subcellularLocation>
        <location evidence="1">Membrane</location>
        <topology evidence="1">Single-pass membrane protein</topology>
    </subcellularLocation>
</comment>
<dbReference type="GO" id="GO:0004930">
    <property type="term" value="F:G protein-coupled receptor activity"/>
    <property type="evidence" value="ECO:0007669"/>
    <property type="project" value="InterPro"/>
</dbReference>
<dbReference type="PROSITE" id="PS50262">
    <property type="entry name" value="G_PROTEIN_RECEP_F1_2"/>
    <property type="match status" value="1"/>
</dbReference>
<dbReference type="InterPro" id="IPR002172">
    <property type="entry name" value="LDrepeatLR_classA_rpt"/>
</dbReference>
<evidence type="ECO:0000256" key="3">
    <source>
        <dbReference type="ARBA" id="ARBA00022692"/>
    </source>
</evidence>
<keyword evidence="3 9" id="KW-0812">Transmembrane</keyword>
<keyword evidence="7 8" id="KW-1015">Disulfide bond</keyword>
<dbReference type="GO" id="GO:0005886">
    <property type="term" value="C:plasma membrane"/>
    <property type="evidence" value="ECO:0007669"/>
    <property type="project" value="TreeGrafter"/>
</dbReference>
<comment type="caution">
    <text evidence="11">The sequence shown here is derived from an EMBL/GenBank/DDBJ whole genome shotgun (WGS) entry which is preliminary data.</text>
</comment>
<dbReference type="AlphaFoldDB" id="A0A210QSA0"/>
<sequence>MMPSAYIPATRIPESSDVNVTSPDVFDRLFRCTQTGEYILSYFVCNHHPDCLDQSDESQACQTSTSETNVVNFRCDNGKYISLNLVCDFYQDCYDGSEERNCFKSTCLSGQWTCHNGQCIAGYDVCDSEKECADGSDEWSTTCNGHSKQIQTVWPCPSKRHVPLYRMCDRIPDCYDGSDEKEKDCYLGNPTYSCSTHCHERMCNDTLVRVHLASNGYEAVHCSYRDDVALMTWPFSALIGTMAEQENCYFSTRDTGYTTIMLINEQPVSVQYKSEHILEALIKHSRDCYQLVELCYLPFYYQQVYIQFSSEWDGRHMQNLTYCGNVGSICEPLGCYQDPPVHHPVCQGTRTFMNSSNVPIRWIKLQGDDESRPVLRITPPVCTEDKTLIDPKYLEPQRLCQNGMSYYPHHRCLMDFDVTGEPSTCRDLTHLQNCEKISCPENFMKCPDSYCLHVRFLCDGVPHCPNNEDEQLCICQVVIYRKSRTHMTLRRMTNKQDRDIAVARALTAVVATDFFCWFPIGVLGIWTSLGGSVSGDVYAWVMVFVLPINSALNPFLYTFANTWKKRKLQMQQNSSYKGAKSETEMTNVVLEMLKTFRHKKGSKPLTEFLCNSGELRVRDAFNIIQSLSESLVYLHSHNLVHGNISAESVQISSKNDRVTDAIFSMDHHQVSRDFEQFNDMYDFGMIVKILLRKIRLP</sequence>
<dbReference type="OrthoDB" id="10035376at2759"/>
<gene>
    <name evidence="11" type="ORF">KP79_PYT00711</name>
</gene>
<dbReference type="PROSITE" id="PS01209">
    <property type="entry name" value="LDLRA_1"/>
    <property type="match status" value="1"/>
</dbReference>
<dbReference type="PANTHER" id="PTHR24270">
    <property type="entry name" value="LOW-DENSITY LIPOPROTEIN RECEPTOR-RELATED"/>
    <property type="match status" value="1"/>
</dbReference>
<dbReference type="EMBL" id="NEDP02002180">
    <property type="protein sequence ID" value="OWF51614.1"/>
    <property type="molecule type" value="Genomic_DNA"/>
</dbReference>
<keyword evidence="5 9" id="KW-1133">Transmembrane helix</keyword>
<dbReference type="Gene3D" id="4.10.400.10">
    <property type="entry name" value="Low-density Lipoprotein Receptor"/>
    <property type="match status" value="5"/>
</dbReference>
<dbReference type="Proteomes" id="UP000242188">
    <property type="component" value="Unassembled WGS sequence"/>
</dbReference>
<protein>
    <submittedName>
        <fullName evidence="11">Prolow-density lipoprotein receptor-related protein 1</fullName>
    </submittedName>
</protein>
<feature type="disulfide bond" evidence="8">
    <location>
        <begin position="439"/>
        <end position="451"/>
    </location>
</feature>
<organism evidence="11 12">
    <name type="scientific">Mizuhopecten yessoensis</name>
    <name type="common">Japanese scallop</name>
    <name type="synonym">Patinopecten yessoensis</name>
    <dbReference type="NCBI Taxonomy" id="6573"/>
    <lineage>
        <taxon>Eukaryota</taxon>
        <taxon>Metazoa</taxon>
        <taxon>Spiralia</taxon>
        <taxon>Lophotrochozoa</taxon>
        <taxon>Mollusca</taxon>
        <taxon>Bivalvia</taxon>
        <taxon>Autobranchia</taxon>
        <taxon>Pteriomorphia</taxon>
        <taxon>Pectinida</taxon>
        <taxon>Pectinoidea</taxon>
        <taxon>Pectinidae</taxon>
        <taxon>Mizuhopecten</taxon>
    </lineage>
</organism>
<evidence type="ECO:0000256" key="4">
    <source>
        <dbReference type="ARBA" id="ARBA00022737"/>
    </source>
</evidence>
<accession>A0A210QSA0</accession>
<dbReference type="InterPro" id="IPR017452">
    <property type="entry name" value="GPCR_Rhodpsn_7TM"/>
</dbReference>
<feature type="transmembrane region" description="Helical" evidence="9">
    <location>
        <begin position="538"/>
        <end position="560"/>
    </location>
</feature>
<keyword evidence="11" id="KW-0449">Lipoprotein</keyword>
<reference evidence="11 12" key="1">
    <citation type="journal article" date="2017" name="Nat. Ecol. Evol.">
        <title>Scallop genome provides insights into evolution of bilaterian karyotype and development.</title>
        <authorList>
            <person name="Wang S."/>
            <person name="Zhang J."/>
            <person name="Jiao W."/>
            <person name="Li J."/>
            <person name="Xun X."/>
            <person name="Sun Y."/>
            <person name="Guo X."/>
            <person name="Huan P."/>
            <person name="Dong B."/>
            <person name="Zhang L."/>
            <person name="Hu X."/>
            <person name="Sun X."/>
            <person name="Wang J."/>
            <person name="Zhao C."/>
            <person name="Wang Y."/>
            <person name="Wang D."/>
            <person name="Huang X."/>
            <person name="Wang R."/>
            <person name="Lv J."/>
            <person name="Li Y."/>
            <person name="Zhang Z."/>
            <person name="Liu B."/>
            <person name="Lu W."/>
            <person name="Hui Y."/>
            <person name="Liang J."/>
            <person name="Zhou Z."/>
            <person name="Hou R."/>
            <person name="Li X."/>
            <person name="Liu Y."/>
            <person name="Li H."/>
            <person name="Ning X."/>
            <person name="Lin Y."/>
            <person name="Zhao L."/>
            <person name="Xing Q."/>
            <person name="Dou J."/>
            <person name="Li Y."/>
            <person name="Mao J."/>
            <person name="Guo H."/>
            <person name="Dou H."/>
            <person name="Li T."/>
            <person name="Mu C."/>
            <person name="Jiang W."/>
            <person name="Fu Q."/>
            <person name="Fu X."/>
            <person name="Miao Y."/>
            <person name="Liu J."/>
            <person name="Yu Q."/>
            <person name="Li R."/>
            <person name="Liao H."/>
            <person name="Li X."/>
            <person name="Kong Y."/>
            <person name="Jiang Z."/>
            <person name="Chourrout D."/>
            <person name="Li R."/>
            <person name="Bao Z."/>
        </authorList>
    </citation>
    <scope>NUCLEOTIDE SEQUENCE [LARGE SCALE GENOMIC DNA]</scope>
    <source>
        <strain evidence="11 12">PY_sf001</strain>
    </source>
</reference>
<dbReference type="Gene3D" id="1.10.510.10">
    <property type="entry name" value="Transferase(Phosphotransferase) domain 1"/>
    <property type="match status" value="1"/>
</dbReference>
<evidence type="ECO:0000256" key="5">
    <source>
        <dbReference type="ARBA" id="ARBA00022989"/>
    </source>
</evidence>
<evidence type="ECO:0000256" key="6">
    <source>
        <dbReference type="ARBA" id="ARBA00023136"/>
    </source>
</evidence>
<evidence type="ECO:0000313" key="12">
    <source>
        <dbReference type="Proteomes" id="UP000242188"/>
    </source>
</evidence>
<dbReference type="InterPro" id="IPR050685">
    <property type="entry name" value="LDLR"/>
</dbReference>
<comment type="caution">
    <text evidence="8">Lacks conserved residue(s) required for the propagation of feature annotation.</text>
</comment>
<keyword evidence="11" id="KW-0675">Receptor</keyword>
<keyword evidence="6 9" id="KW-0472">Membrane</keyword>
<evidence type="ECO:0000313" key="11">
    <source>
        <dbReference type="EMBL" id="OWF51614.1"/>
    </source>
</evidence>
<evidence type="ECO:0000256" key="9">
    <source>
        <dbReference type="SAM" id="Phobius"/>
    </source>
</evidence>
<dbReference type="InterPro" id="IPR011009">
    <property type="entry name" value="Kinase-like_dom_sf"/>
</dbReference>
<evidence type="ECO:0000256" key="7">
    <source>
        <dbReference type="ARBA" id="ARBA00023157"/>
    </source>
</evidence>
<dbReference type="GO" id="GO:0012505">
    <property type="term" value="C:endomembrane system"/>
    <property type="evidence" value="ECO:0007669"/>
    <property type="project" value="UniProtKB-SubCell"/>
</dbReference>
<feature type="transmembrane region" description="Helical" evidence="9">
    <location>
        <begin position="501"/>
        <end position="526"/>
    </location>
</feature>
<dbReference type="PRINTS" id="PR00261">
    <property type="entry name" value="LDLRECEPTOR"/>
</dbReference>
<dbReference type="InterPro" id="IPR000276">
    <property type="entry name" value="GPCR_Rhodpsn"/>
</dbReference>
<evidence type="ECO:0000256" key="2">
    <source>
        <dbReference type="ARBA" id="ARBA00004308"/>
    </source>
</evidence>
<evidence type="ECO:0000256" key="8">
    <source>
        <dbReference type="PROSITE-ProRule" id="PRU00124"/>
    </source>
</evidence>
<feature type="domain" description="G-protein coupled receptors family 1 profile" evidence="10">
    <location>
        <begin position="472"/>
        <end position="557"/>
    </location>
</feature>
<keyword evidence="12" id="KW-1185">Reference proteome</keyword>
<name>A0A210QSA0_MIZYE</name>
<keyword evidence="4" id="KW-0677">Repeat</keyword>
<evidence type="ECO:0000259" key="10">
    <source>
        <dbReference type="PROSITE" id="PS50262"/>
    </source>
</evidence>
<feature type="disulfide bond" evidence="8">
    <location>
        <begin position="75"/>
        <end position="93"/>
    </location>
</feature>